<evidence type="ECO:0000256" key="6">
    <source>
        <dbReference type="ARBA" id="ARBA00023136"/>
    </source>
</evidence>
<evidence type="ECO:0000256" key="2">
    <source>
        <dbReference type="ARBA" id="ARBA00022448"/>
    </source>
</evidence>
<feature type="transmembrane region" description="Helical" evidence="7">
    <location>
        <begin position="26"/>
        <end position="47"/>
    </location>
</feature>
<feature type="domain" description="Major facilitator superfamily (MFS) profile" evidence="8">
    <location>
        <begin position="17"/>
        <end position="404"/>
    </location>
</feature>
<dbReference type="SUPFAM" id="SSF103473">
    <property type="entry name" value="MFS general substrate transporter"/>
    <property type="match status" value="1"/>
</dbReference>
<feature type="transmembrane region" description="Helical" evidence="7">
    <location>
        <begin position="86"/>
        <end position="103"/>
    </location>
</feature>
<evidence type="ECO:0000313" key="9">
    <source>
        <dbReference type="EMBL" id="MBE9080518.1"/>
    </source>
</evidence>
<dbReference type="PANTHER" id="PTHR23517">
    <property type="entry name" value="RESISTANCE PROTEIN MDTM, PUTATIVE-RELATED-RELATED"/>
    <property type="match status" value="1"/>
</dbReference>
<evidence type="ECO:0000313" key="10">
    <source>
        <dbReference type="Proteomes" id="UP000636505"/>
    </source>
</evidence>
<keyword evidence="5 7" id="KW-1133">Transmembrane helix</keyword>
<dbReference type="InterPro" id="IPR050171">
    <property type="entry name" value="MFS_Transporters"/>
</dbReference>
<organism evidence="9 10">
    <name type="scientific">Vasconcelosia minhoensis LEGE 07310</name>
    <dbReference type="NCBI Taxonomy" id="915328"/>
    <lineage>
        <taxon>Bacteria</taxon>
        <taxon>Bacillati</taxon>
        <taxon>Cyanobacteriota</taxon>
        <taxon>Cyanophyceae</taxon>
        <taxon>Nodosilineales</taxon>
        <taxon>Cymatolegaceae</taxon>
        <taxon>Vasconcelosia</taxon>
        <taxon>Vasconcelosia minhoensis</taxon>
    </lineage>
</organism>
<feature type="transmembrane region" description="Helical" evidence="7">
    <location>
        <begin position="222"/>
        <end position="245"/>
    </location>
</feature>
<dbReference type="Pfam" id="PF07690">
    <property type="entry name" value="MFS_1"/>
    <property type="match status" value="1"/>
</dbReference>
<comment type="caution">
    <text evidence="9">The sequence shown here is derived from an EMBL/GenBank/DDBJ whole genome shotgun (WGS) entry which is preliminary data.</text>
</comment>
<dbReference type="PANTHER" id="PTHR23517:SF3">
    <property type="entry name" value="INTEGRAL MEMBRANE TRANSPORT PROTEIN"/>
    <property type="match status" value="1"/>
</dbReference>
<dbReference type="InterPro" id="IPR011701">
    <property type="entry name" value="MFS"/>
</dbReference>
<evidence type="ECO:0000256" key="5">
    <source>
        <dbReference type="ARBA" id="ARBA00022989"/>
    </source>
</evidence>
<keyword evidence="3" id="KW-1003">Cell membrane</keyword>
<feature type="transmembrane region" description="Helical" evidence="7">
    <location>
        <begin position="109"/>
        <end position="132"/>
    </location>
</feature>
<keyword evidence="2" id="KW-0813">Transport</keyword>
<gene>
    <name evidence="9" type="ORF">IQ241_25090</name>
</gene>
<evidence type="ECO:0000256" key="4">
    <source>
        <dbReference type="ARBA" id="ARBA00022692"/>
    </source>
</evidence>
<feature type="transmembrane region" description="Helical" evidence="7">
    <location>
        <begin position="378"/>
        <end position="398"/>
    </location>
</feature>
<keyword evidence="10" id="KW-1185">Reference proteome</keyword>
<dbReference type="InterPro" id="IPR020846">
    <property type="entry name" value="MFS_dom"/>
</dbReference>
<dbReference type="GO" id="GO:0005886">
    <property type="term" value="C:plasma membrane"/>
    <property type="evidence" value="ECO:0007669"/>
    <property type="project" value="UniProtKB-SubCell"/>
</dbReference>
<evidence type="ECO:0000256" key="3">
    <source>
        <dbReference type="ARBA" id="ARBA00022475"/>
    </source>
</evidence>
<feature type="transmembrane region" description="Helical" evidence="7">
    <location>
        <begin position="53"/>
        <end position="74"/>
    </location>
</feature>
<sequence>MESDRARPFLLRVESTQVWVQTVGRLLYQTGYGAIQFFIPLVFVNQVGLSATAVGFAIGCGALAGMAGHFLGGYLADSPDYGRKRALIFSAILSLLAAGLLIVTKALPLLIFVNLIMGISAGCYWTAADASVVDVTPSDQRQRAFGVLVLADSIGLGLGIWGGRRLLAQPQPLFFAGSVILLLFLIFIGIAAAETRSENTPEAETDTLKGFAIAIKDPSLQLFILANVLFTTYIGLVGSTLPLYFTRSTGTSAADVSNQFTLWYIGFGALIQLPLVQALSRLRQVSVLMISMGLWIAGFMLVWAVGPLTTGPVGTAIALALLSLAGAAYKPFAPALVAELAPESFRGIYLAISYQCWSLGYFIGPVLGGWALDQPGAIAQRFWLGTAVTTLAGVFILYQLGQSEDRAIEAQLERTPNLEPQDSL</sequence>
<dbReference type="GO" id="GO:0022857">
    <property type="term" value="F:transmembrane transporter activity"/>
    <property type="evidence" value="ECO:0007669"/>
    <property type="project" value="InterPro"/>
</dbReference>
<evidence type="ECO:0000256" key="1">
    <source>
        <dbReference type="ARBA" id="ARBA00004651"/>
    </source>
</evidence>
<dbReference type="AlphaFoldDB" id="A0A8J7AM41"/>
<proteinExistence type="predicted"/>
<feature type="transmembrane region" description="Helical" evidence="7">
    <location>
        <begin position="260"/>
        <end position="279"/>
    </location>
</feature>
<feature type="transmembrane region" description="Helical" evidence="7">
    <location>
        <begin position="286"/>
        <end position="305"/>
    </location>
</feature>
<comment type="subcellular location">
    <subcellularLocation>
        <location evidence="1">Cell membrane</location>
        <topology evidence="1">Multi-pass membrane protein</topology>
    </subcellularLocation>
</comment>
<dbReference type="EMBL" id="JADEXG010000137">
    <property type="protein sequence ID" value="MBE9080518.1"/>
    <property type="molecule type" value="Genomic_DNA"/>
</dbReference>
<reference evidence="9" key="1">
    <citation type="submission" date="2020-10" db="EMBL/GenBank/DDBJ databases">
        <authorList>
            <person name="Castelo-Branco R."/>
            <person name="Eusebio N."/>
            <person name="Adriana R."/>
            <person name="Vieira A."/>
            <person name="Brugerolle De Fraissinette N."/>
            <person name="Rezende De Castro R."/>
            <person name="Schneider M.P."/>
            <person name="Vasconcelos V."/>
            <person name="Leao P.N."/>
        </authorList>
    </citation>
    <scope>NUCLEOTIDE SEQUENCE</scope>
    <source>
        <strain evidence="9">LEGE 07310</strain>
    </source>
</reference>
<keyword evidence="4 7" id="KW-0812">Transmembrane</keyword>
<feature type="transmembrane region" description="Helical" evidence="7">
    <location>
        <begin position="144"/>
        <end position="161"/>
    </location>
</feature>
<dbReference type="Gene3D" id="1.20.1250.20">
    <property type="entry name" value="MFS general substrate transporter like domains"/>
    <property type="match status" value="1"/>
</dbReference>
<protein>
    <submittedName>
        <fullName evidence="9">MFS transporter</fullName>
    </submittedName>
</protein>
<feature type="transmembrane region" description="Helical" evidence="7">
    <location>
        <begin position="173"/>
        <end position="193"/>
    </location>
</feature>
<dbReference type="PROSITE" id="PS50850">
    <property type="entry name" value="MFS"/>
    <property type="match status" value="1"/>
</dbReference>
<feature type="transmembrane region" description="Helical" evidence="7">
    <location>
        <begin position="349"/>
        <end position="372"/>
    </location>
</feature>
<dbReference type="InterPro" id="IPR036259">
    <property type="entry name" value="MFS_trans_sf"/>
</dbReference>
<evidence type="ECO:0000256" key="7">
    <source>
        <dbReference type="SAM" id="Phobius"/>
    </source>
</evidence>
<feature type="transmembrane region" description="Helical" evidence="7">
    <location>
        <begin position="311"/>
        <end position="329"/>
    </location>
</feature>
<name>A0A8J7AM41_9CYAN</name>
<accession>A0A8J7AM41</accession>
<dbReference type="Proteomes" id="UP000636505">
    <property type="component" value="Unassembled WGS sequence"/>
</dbReference>
<evidence type="ECO:0000259" key="8">
    <source>
        <dbReference type="PROSITE" id="PS50850"/>
    </source>
</evidence>
<keyword evidence="6 7" id="KW-0472">Membrane</keyword>